<protein>
    <recommendedName>
        <fullName evidence="4">Outer membrane protein beta-barrel domain-containing protein</fullName>
    </recommendedName>
</protein>
<gene>
    <name evidence="2" type="ORF">QNI22_33135</name>
</gene>
<proteinExistence type="predicted"/>
<name>A0AAE3UJQ5_9BACT</name>
<reference evidence="2" key="1">
    <citation type="submission" date="2023-05" db="EMBL/GenBank/DDBJ databases">
        <authorList>
            <person name="Zhang X."/>
        </authorList>
    </citation>
    <scope>NUCLEOTIDE SEQUENCE</scope>
    <source>
        <strain evidence="2">BD1B2-1</strain>
    </source>
</reference>
<evidence type="ECO:0000256" key="1">
    <source>
        <dbReference type="SAM" id="SignalP"/>
    </source>
</evidence>
<organism evidence="2 3">
    <name type="scientific">Xanthocytophaga agilis</name>
    <dbReference type="NCBI Taxonomy" id="3048010"/>
    <lineage>
        <taxon>Bacteria</taxon>
        <taxon>Pseudomonadati</taxon>
        <taxon>Bacteroidota</taxon>
        <taxon>Cytophagia</taxon>
        <taxon>Cytophagales</taxon>
        <taxon>Rhodocytophagaceae</taxon>
        <taxon>Xanthocytophaga</taxon>
    </lineage>
</organism>
<comment type="caution">
    <text evidence="2">The sequence shown here is derived from an EMBL/GenBank/DDBJ whole genome shotgun (WGS) entry which is preliminary data.</text>
</comment>
<sequence>MKRIIYCIFLLCLVPTISWAQESDEDEEYQTEFLYGINFNTNGGLIGGLVLRYSTVIDSKMKQTFGLEIVNVKHPKEIRSQSATNGNTYIYGKSNYLFALRPQYGRELLLFRKAPEEGVRISAIGAIGPSFGIVKPYFIALDDGFGNVTIEQFDPGNIRHSQQNILGSAAFTRLTGTKIAMGIHAKAGLSFEIGGFRSSATGFEVGALVEAYTKKVIIVPLAENRSVFTSMYLNIFFKSKR</sequence>
<feature type="signal peptide" evidence="1">
    <location>
        <begin position="1"/>
        <end position="20"/>
    </location>
</feature>
<dbReference type="EMBL" id="JASJOU010000016">
    <property type="protein sequence ID" value="MDJ1505548.1"/>
    <property type="molecule type" value="Genomic_DNA"/>
</dbReference>
<feature type="chain" id="PRO_5042278711" description="Outer membrane protein beta-barrel domain-containing protein" evidence="1">
    <location>
        <begin position="21"/>
        <end position="241"/>
    </location>
</feature>
<keyword evidence="1" id="KW-0732">Signal</keyword>
<dbReference type="AlphaFoldDB" id="A0AAE3UJQ5"/>
<evidence type="ECO:0000313" key="3">
    <source>
        <dbReference type="Proteomes" id="UP001232063"/>
    </source>
</evidence>
<accession>A0AAE3UJQ5</accession>
<evidence type="ECO:0008006" key="4">
    <source>
        <dbReference type="Google" id="ProtNLM"/>
    </source>
</evidence>
<evidence type="ECO:0000313" key="2">
    <source>
        <dbReference type="EMBL" id="MDJ1505548.1"/>
    </source>
</evidence>
<dbReference type="Proteomes" id="UP001232063">
    <property type="component" value="Unassembled WGS sequence"/>
</dbReference>
<keyword evidence="3" id="KW-1185">Reference proteome</keyword>
<dbReference type="RefSeq" id="WP_314517676.1">
    <property type="nucleotide sequence ID" value="NZ_JASJOU010000016.1"/>
</dbReference>